<accession>A0A1I6QUW7</accession>
<keyword evidence="2" id="KW-1185">Reference proteome</keyword>
<protein>
    <recommendedName>
        <fullName evidence="3">N-(5'-phosphoribosyl)anthranilate isomerase</fullName>
    </recommendedName>
</protein>
<dbReference type="OrthoDB" id="7867818at2"/>
<reference evidence="2" key="1">
    <citation type="submission" date="2016-10" db="EMBL/GenBank/DDBJ databases">
        <authorList>
            <person name="Varghese N."/>
            <person name="Submissions S."/>
        </authorList>
    </citation>
    <scope>NUCLEOTIDE SEQUENCE [LARGE SCALE GENOMIC DNA]</scope>
    <source>
        <strain evidence="2">DSM 23422</strain>
    </source>
</reference>
<evidence type="ECO:0008006" key="3">
    <source>
        <dbReference type="Google" id="ProtNLM"/>
    </source>
</evidence>
<evidence type="ECO:0000313" key="2">
    <source>
        <dbReference type="Proteomes" id="UP000199239"/>
    </source>
</evidence>
<dbReference type="EMBL" id="FPAJ01000001">
    <property type="protein sequence ID" value="SFS56296.1"/>
    <property type="molecule type" value="Genomic_DNA"/>
</dbReference>
<sequence>MILARPSPLSPNQWVLDLFSSKSARSGGVIRRKMRDIERYVGKAEFEQELMRRGFHAVENAGQLVIFCNQEPVRVVL</sequence>
<gene>
    <name evidence="1" type="ORF">SAMN04488040_0967</name>
</gene>
<dbReference type="STRING" id="394264.SAMN04488040_0967"/>
<dbReference type="Proteomes" id="UP000199239">
    <property type="component" value="Unassembled WGS sequence"/>
</dbReference>
<evidence type="ECO:0000313" key="1">
    <source>
        <dbReference type="EMBL" id="SFS56296.1"/>
    </source>
</evidence>
<proteinExistence type="predicted"/>
<name>A0A1I6QUW7_9RHOB</name>
<organism evidence="1 2">
    <name type="scientific">Sulfitobacter marinus</name>
    <dbReference type="NCBI Taxonomy" id="394264"/>
    <lineage>
        <taxon>Bacteria</taxon>
        <taxon>Pseudomonadati</taxon>
        <taxon>Pseudomonadota</taxon>
        <taxon>Alphaproteobacteria</taxon>
        <taxon>Rhodobacterales</taxon>
        <taxon>Roseobacteraceae</taxon>
        <taxon>Sulfitobacter</taxon>
    </lineage>
</organism>
<dbReference type="AlphaFoldDB" id="A0A1I6QUW7"/>